<feature type="region of interest" description="Disordered" evidence="3">
    <location>
        <begin position="298"/>
        <end position="317"/>
    </location>
</feature>
<dbReference type="InterPro" id="IPR043143">
    <property type="entry name" value="Mal/L-sulf/L-lact_DH-like_NADP"/>
</dbReference>
<organism evidence="4 5">
    <name type="scientific">Mycolicibacterium tokaiense</name>
    <dbReference type="NCBI Taxonomy" id="39695"/>
    <lineage>
        <taxon>Bacteria</taxon>
        <taxon>Bacillati</taxon>
        <taxon>Actinomycetota</taxon>
        <taxon>Actinomycetes</taxon>
        <taxon>Mycobacteriales</taxon>
        <taxon>Mycobacteriaceae</taxon>
        <taxon>Mycolicibacterium</taxon>
    </lineage>
</organism>
<dbReference type="Proteomes" id="UP000254978">
    <property type="component" value="Unassembled WGS sequence"/>
</dbReference>
<proteinExistence type="inferred from homology"/>
<dbReference type="EMBL" id="UGQT01000001">
    <property type="protein sequence ID" value="STZ61055.1"/>
    <property type="molecule type" value="Genomic_DNA"/>
</dbReference>
<dbReference type="PROSITE" id="PS51257">
    <property type="entry name" value="PROKAR_LIPOPROTEIN"/>
    <property type="match status" value="1"/>
</dbReference>
<keyword evidence="2 4" id="KW-0560">Oxidoreductase</keyword>
<evidence type="ECO:0000313" key="5">
    <source>
        <dbReference type="Proteomes" id="UP000254978"/>
    </source>
</evidence>
<dbReference type="Gene3D" id="1.10.1530.10">
    <property type="match status" value="1"/>
</dbReference>
<dbReference type="InterPro" id="IPR003767">
    <property type="entry name" value="Malate/L-lactate_DH-like"/>
</dbReference>
<dbReference type="Gene3D" id="3.30.1370.60">
    <property type="entry name" value="Hypothetical oxidoreductase yiak, domain 2"/>
    <property type="match status" value="1"/>
</dbReference>
<dbReference type="OrthoDB" id="924592at2"/>
<reference evidence="4 5" key="1">
    <citation type="submission" date="2018-06" db="EMBL/GenBank/DDBJ databases">
        <authorList>
            <consortium name="Pathogen Informatics"/>
            <person name="Doyle S."/>
        </authorList>
    </citation>
    <scope>NUCLEOTIDE SEQUENCE [LARGE SCALE GENOMIC DNA]</scope>
    <source>
        <strain evidence="4 5">NCTC10821</strain>
    </source>
</reference>
<evidence type="ECO:0000256" key="3">
    <source>
        <dbReference type="SAM" id="MobiDB-lite"/>
    </source>
</evidence>
<accession>A0A378TMP8</accession>
<gene>
    <name evidence="4" type="primary">allD</name>
    <name evidence="4" type="ORF">NCTC10821_04599</name>
</gene>
<dbReference type="InterPro" id="IPR043144">
    <property type="entry name" value="Mal/L-sulf/L-lact_DH-like_ah"/>
</dbReference>
<dbReference type="InterPro" id="IPR036111">
    <property type="entry name" value="Mal/L-sulfo/L-lacto_DH-like_sf"/>
</dbReference>
<evidence type="ECO:0000256" key="1">
    <source>
        <dbReference type="ARBA" id="ARBA00006056"/>
    </source>
</evidence>
<dbReference type="GO" id="GO:0009040">
    <property type="term" value="F:ureidoglycolate dehydrogenase activity"/>
    <property type="evidence" value="ECO:0007669"/>
    <property type="project" value="UniProtKB-EC"/>
</dbReference>
<dbReference type="RefSeq" id="WP_115280082.1">
    <property type="nucleotide sequence ID" value="NZ_AP022600.1"/>
</dbReference>
<protein>
    <submittedName>
        <fullName evidence="4">Ureidoglycolate dehydrogenase</fullName>
        <ecNumber evidence="4">1.1.1.154</ecNumber>
    </submittedName>
</protein>
<dbReference type="Pfam" id="PF02615">
    <property type="entry name" value="Ldh_2"/>
    <property type="match status" value="1"/>
</dbReference>
<name>A0A378TMP8_9MYCO</name>
<comment type="similarity">
    <text evidence="1">Belongs to the LDH2/MDH2 oxidoreductase family.</text>
</comment>
<dbReference type="PANTHER" id="PTHR11091:SF0">
    <property type="entry name" value="MALATE DEHYDROGENASE"/>
    <property type="match status" value="1"/>
</dbReference>
<keyword evidence="5" id="KW-1185">Reference proteome</keyword>
<dbReference type="SUPFAM" id="SSF89733">
    <property type="entry name" value="L-sulfolactate dehydrogenase-like"/>
    <property type="match status" value="1"/>
</dbReference>
<evidence type="ECO:0000256" key="2">
    <source>
        <dbReference type="ARBA" id="ARBA00023002"/>
    </source>
</evidence>
<dbReference type="EC" id="1.1.1.154" evidence="4"/>
<evidence type="ECO:0000313" key="4">
    <source>
        <dbReference type="EMBL" id="STZ61055.1"/>
    </source>
</evidence>
<dbReference type="PANTHER" id="PTHR11091">
    <property type="entry name" value="OXIDOREDUCTASE-RELATED"/>
    <property type="match status" value="1"/>
</dbReference>
<sequence>MIRCRAETLTSFACHVLQACGVPPADADLTARRLVEADLRGRTGHGLIRLTPYVARIEAGGVNVTPVLTIRHETPVSALVDGDNGLGQVVMTRATEIAITKARASGLAWVGTVHSNHAGAAGLYAEMAADAGLIGIYLAVANANGMPPWGGINPILGTNPIAIAIPTKTHPFVLDIASTATSHGSIKVAAQQGVPIPEGWVSAADGTPITDPTRAHEGFLLPMGGYKGAGLTIAFGLLAGVLNGAAFGAEVVDHLHDLHTPTNTGQAILVLRADLFRDQGEVLAALTSHLDALRYSGSSDGGPVRLPGDSAAATRADNERRGVPIADRLAVDLDTVARRFAIDSPLHEETT</sequence>
<dbReference type="AlphaFoldDB" id="A0A378TMP8"/>